<evidence type="ECO:0000313" key="1">
    <source>
        <dbReference type="EMBL" id="MCG2419540.1"/>
    </source>
</evidence>
<keyword evidence="2" id="KW-1185">Reference proteome</keyword>
<dbReference type="AlphaFoldDB" id="A0A9X1U248"/>
<dbReference type="Proteomes" id="UP001139461">
    <property type="component" value="Unassembled WGS sequence"/>
</dbReference>
<sequence>MDASYTMLVNYLGVEVEVEVEVENGLWGLVDLGIGIGGPRIHEFYFLSLRSMGGCECHYCFLRGASNGARIHKLLLELWEPVVSIQILVSALHFLKFTRTPLRVTFDEFGLSKQLRV</sequence>
<comment type="caution">
    <text evidence="1">The sequence shown here is derived from an EMBL/GenBank/DDBJ whole genome shotgun (WGS) entry which is preliminary data.</text>
</comment>
<dbReference type="RefSeq" id="WP_237603330.1">
    <property type="nucleotide sequence ID" value="NZ_JAIRBA010000021.1"/>
</dbReference>
<name>A0A9X1U248_9FLAO</name>
<accession>A0A9X1U248</accession>
<protein>
    <submittedName>
        <fullName evidence="1">Uncharacterized protein</fullName>
    </submittedName>
</protein>
<evidence type="ECO:0000313" key="2">
    <source>
        <dbReference type="Proteomes" id="UP001139461"/>
    </source>
</evidence>
<proteinExistence type="predicted"/>
<gene>
    <name evidence="1" type="ORF">K8089_10940</name>
</gene>
<reference evidence="1" key="1">
    <citation type="submission" date="2021-09" db="EMBL/GenBank/DDBJ databases">
        <title>Genome of Aequorivita sp. strain F47161.</title>
        <authorList>
            <person name="Wang Y."/>
        </authorList>
    </citation>
    <scope>NUCLEOTIDE SEQUENCE</scope>
    <source>
        <strain evidence="1">F47161</strain>
    </source>
</reference>
<dbReference type="EMBL" id="JAIRBA010000021">
    <property type="protein sequence ID" value="MCG2419540.1"/>
    <property type="molecule type" value="Genomic_DNA"/>
</dbReference>
<organism evidence="1 2">
    <name type="scientific">Aequorivita vitellina</name>
    <dbReference type="NCBI Taxonomy" id="2874475"/>
    <lineage>
        <taxon>Bacteria</taxon>
        <taxon>Pseudomonadati</taxon>
        <taxon>Bacteroidota</taxon>
        <taxon>Flavobacteriia</taxon>
        <taxon>Flavobacteriales</taxon>
        <taxon>Flavobacteriaceae</taxon>
        <taxon>Aequorivita</taxon>
    </lineage>
</organism>